<evidence type="ECO:0000313" key="1">
    <source>
        <dbReference type="EMBL" id="SHI23927.1"/>
    </source>
</evidence>
<organism evidence="1 2">
    <name type="scientific">Sporobacter termitidis DSM 10068</name>
    <dbReference type="NCBI Taxonomy" id="1123282"/>
    <lineage>
        <taxon>Bacteria</taxon>
        <taxon>Bacillati</taxon>
        <taxon>Bacillota</taxon>
        <taxon>Clostridia</taxon>
        <taxon>Eubacteriales</taxon>
        <taxon>Oscillospiraceae</taxon>
        <taxon>Sporobacter</taxon>
    </lineage>
</organism>
<protein>
    <submittedName>
        <fullName evidence="1">Uncharacterized protein</fullName>
    </submittedName>
</protein>
<proteinExistence type="predicted"/>
<dbReference type="STRING" id="1123282.SAMN02745823_03786"/>
<dbReference type="EMBL" id="FQXV01000022">
    <property type="protein sequence ID" value="SHI23927.1"/>
    <property type="molecule type" value="Genomic_DNA"/>
</dbReference>
<dbReference type="RefSeq" id="WP_207650781.1">
    <property type="nucleotide sequence ID" value="NZ_FQXV01000022.1"/>
</dbReference>
<accession>A0A1M5ZHZ4</accession>
<dbReference type="AlphaFoldDB" id="A0A1M5ZHZ4"/>
<name>A0A1M5ZHZ4_9FIRM</name>
<gene>
    <name evidence="1" type="ORF">SAMN02745823_03786</name>
</gene>
<keyword evidence="2" id="KW-1185">Reference proteome</keyword>
<reference evidence="1 2" key="1">
    <citation type="submission" date="2016-11" db="EMBL/GenBank/DDBJ databases">
        <authorList>
            <person name="Jaros S."/>
            <person name="Januszkiewicz K."/>
            <person name="Wedrychowicz H."/>
        </authorList>
    </citation>
    <scope>NUCLEOTIDE SEQUENCE [LARGE SCALE GENOMIC DNA]</scope>
    <source>
        <strain evidence="1 2">DSM 10068</strain>
    </source>
</reference>
<sequence>MTMSKTKSAGIHVTYEGQAGLREPESSGARRCRDCGAVLPEPGRILCQSCKAAVNARRNENRRLCQRKRRARQQALAAAEKGAGQETLPISPHRCVTAGCTSVIEGRARYCQNCTHDRQLRAQREYRQRHYVDPLPFGPPTSMAWLDKFADWTRSGLSYAAYQAAERK</sequence>
<evidence type="ECO:0000313" key="2">
    <source>
        <dbReference type="Proteomes" id="UP000183995"/>
    </source>
</evidence>
<dbReference type="Proteomes" id="UP000183995">
    <property type="component" value="Unassembled WGS sequence"/>
</dbReference>